<dbReference type="Proteomes" id="UP000191518">
    <property type="component" value="Unassembled WGS sequence"/>
</dbReference>
<evidence type="ECO:0000256" key="1">
    <source>
        <dbReference type="SAM" id="MobiDB-lite"/>
    </source>
</evidence>
<organism evidence="2 3">
    <name type="scientific">Penicillium vulpinum</name>
    <dbReference type="NCBI Taxonomy" id="29845"/>
    <lineage>
        <taxon>Eukaryota</taxon>
        <taxon>Fungi</taxon>
        <taxon>Dikarya</taxon>
        <taxon>Ascomycota</taxon>
        <taxon>Pezizomycotina</taxon>
        <taxon>Eurotiomycetes</taxon>
        <taxon>Eurotiomycetidae</taxon>
        <taxon>Eurotiales</taxon>
        <taxon>Aspergillaceae</taxon>
        <taxon>Penicillium</taxon>
    </lineage>
</organism>
<dbReference type="EMBL" id="MDYP01000033">
    <property type="protein sequence ID" value="OQE04449.1"/>
    <property type="molecule type" value="Genomic_DNA"/>
</dbReference>
<comment type="caution">
    <text evidence="2">The sequence shown here is derived from an EMBL/GenBank/DDBJ whole genome shotgun (WGS) entry which is preliminary data.</text>
</comment>
<name>A0A1V6RSJ9_9EURO</name>
<gene>
    <name evidence="2" type="ORF">PENVUL_c033G03183</name>
</gene>
<evidence type="ECO:0000313" key="2">
    <source>
        <dbReference type="EMBL" id="OQE04449.1"/>
    </source>
</evidence>
<feature type="region of interest" description="Disordered" evidence="1">
    <location>
        <begin position="232"/>
        <end position="253"/>
    </location>
</feature>
<evidence type="ECO:0000313" key="3">
    <source>
        <dbReference type="Proteomes" id="UP000191518"/>
    </source>
</evidence>
<keyword evidence="3" id="KW-1185">Reference proteome</keyword>
<accession>A0A1V6RSJ9</accession>
<dbReference type="AlphaFoldDB" id="A0A1V6RSJ9"/>
<proteinExistence type="predicted"/>
<protein>
    <submittedName>
        <fullName evidence="2">Uncharacterized protein</fullName>
    </submittedName>
</protein>
<feature type="non-terminal residue" evidence="2">
    <location>
        <position position="268"/>
    </location>
</feature>
<feature type="non-terminal residue" evidence="2">
    <location>
        <position position="1"/>
    </location>
</feature>
<sequence length="268" mass="30946">FIPQTKQKRQVPLLRRTPLSANYAVKYLSYDIQPHRVPLYSKARSYSYRRIQLRFVIHRTQLASDDPAFTEWLRYSRYLLSYLYATVYASLKPYINTALNAPAVYQSLFKTFAVYTYNIGFDKFYKWTTLKYNNTVTPQHLRPSVDNPSEQVLISIFSDFVISENRRLASYPNFNSDPVFYDANAVHKPTSKDTKPKHFCTFHQRKTAYISEEYFRNPANANNANNAKLANAVSTPASSTTKTTANQPTTANTVTGNPTFRYNNLFAT</sequence>
<reference evidence="3" key="1">
    <citation type="journal article" date="2017" name="Nat. Microbiol.">
        <title>Global analysis of biosynthetic gene clusters reveals vast potential of secondary metabolite production in Penicillium species.</title>
        <authorList>
            <person name="Nielsen J.C."/>
            <person name="Grijseels S."/>
            <person name="Prigent S."/>
            <person name="Ji B."/>
            <person name="Dainat J."/>
            <person name="Nielsen K.F."/>
            <person name="Frisvad J.C."/>
            <person name="Workman M."/>
            <person name="Nielsen J."/>
        </authorList>
    </citation>
    <scope>NUCLEOTIDE SEQUENCE [LARGE SCALE GENOMIC DNA]</scope>
    <source>
        <strain evidence="3">IBT 29486</strain>
    </source>
</reference>